<reference evidence="1 2" key="1">
    <citation type="submission" date="2018-03" db="EMBL/GenBank/DDBJ databases">
        <title>Genomic Encyclopedia of Archaeal and Bacterial Type Strains, Phase II (KMG-II): from individual species to whole genera.</title>
        <authorList>
            <person name="Goeker M."/>
        </authorList>
    </citation>
    <scope>NUCLEOTIDE SEQUENCE [LARGE SCALE GENOMIC DNA]</scope>
    <source>
        <strain evidence="1 2">DSM 29057</strain>
    </source>
</reference>
<sequence length="52" mass="6175">MEKSVQPIVRPRYNPDLDKWKNVDLFPVKTAKAREILEKYPVPEHLLNRSSK</sequence>
<name>A0A2P8FSH6_9BACT</name>
<evidence type="ECO:0000313" key="1">
    <source>
        <dbReference type="EMBL" id="PSL24678.1"/>
    </source>
</evidence>
<dbReference type="Proteomes" id="UP000241964">
    <property type="component" value="Unassembled WGS sequence"/>
</dbReference>
<accession>A0A2P8FSH6</accession>
<protein>
    <submittedName>
        <fullName evidence="1">Uncharacterized protein</fullName>
    </submittedName>
</protein>
<evidence type="ECO:0000313" key="2">
    <source>
        <dbReference type="Proteomes" id="UP000241964"/>
    </source>
</evidence>
<proteinExistence type="predicted"/>
<keyword evidence="2" id="KW-1185">Reference proteome</keyword>
<dbReference type="RefSeq" id="WP_170118856.1">
    <property type="nucleotide sequence ID" value="NZ_PYAS01000013.1"/>
</dbReference>
<comment type="caution">
    <text evidence="1">The sequence shown here is derived from an EMBL/GenBank/DDBJ whole genome shotgun (WGS) entry which is preliminary data.</text>
</comment>
<gene>
    <name evidence="1" type="ORF">CLV60_113102</name>
</gene>
<organism evidence="1 2">
    <name type="scientific">Dyadobacter jiangsuensis</name>
    <dbReference type="NCBI Taxonomy" id="1591085"/>
    <lineage>
        <taxon>Bacteria</taxon>
        <taxon>Pseudomonadati</taxon>
        <taxon>Bacteroidota</taxon>
        <taxon>Cytophagia</taxon>
        <taxon>Cytophagales</taxon>
        <taxon>Spirosomataceae</taxon>
        <taxon>Dyadobacter</taxon>
    </lineage>
</organism>
<dbReference type="AlphaFoldDB" id="A0A2P8FSH6"/>
<dbReference type="EMBL" id="PYAS01000013">
    <property type="protein sequence ID" value="PSL24678.1"/>
    <property type="molecule type" value="Genomic_DNA"/>
</dbReference>